<sequence>MPFSFASIFGGFSAAPPTNVVVASAAVATGTEQGEVIIDAGAPLVFAGGGDDLYFGGGTNALVDGGPGDDRLFGGDGADTLIGAAGDDGLSGGGGADIFVLAPGPGGTAVNAGDDQIFDFAVGEDKVDLGGRGLSFADLDTETSYLELPGGFRVASGTLVTFDGGSVEFVGVAAQSITADVFFGLTG</sequence>
<dbReference type="GO" id="GO:0004035">
    <property type="term" value="F:alkaline phosphatase activity"/>
    <property type="evidence" value="ECO:0007669"/>
    <property type="project" value="UniProtKB-EC"/>
</dbReference>
<dbReference type="InterPro" id="IPR018511">
    <property type="entry name" value="Hemolysin-typ_Ca-bd_CS"/>
</dbReference>
<dbReference type="GO" id="GO:0005615">
    <property type="term" value="C:extracellular space"/>
    <property type="evidence" value="ECO:0007669"/>
    <property type="project" value="InterPro"/>
</dbReference>
<evidence type="ECO:0000313" key="1">
    <source>
        <dbReference type="EMBL" id="CAA9213915.1"/>
    </source>
</evidence>
<gene>
    <name evidence="1" type="ORF">AVDCRST_MAG04-286</name>
</gene>
<proteinExistence type="predicted"/>
<name>A0A6J4H5V8_9PROT</name>
<dbReference type="Gene3D" id="2.150.10.10">
    <property type="entry name" value="Serralysin-like metalloprotease, C-terminal"/>
    <property type="match status" value="1"/>
</dbReference>
<dbReference type="Pfam" id="PF00353">
    <property type="entry name" value="HemolysinCabind"/>
    <property type="match status" value="2"/>
</dbReference>
<dbReference type="AlphaFoldDB" id="A0A6J4H5V8"/>
<reference evidence="1" key="1">
    <citation type="submission" date="2020-02" db="EMBL/GenBank/DDBJ databases">
        <authorList>
            <person name="Meier V. D."/>
        </authorList>
    </citation>
    <scope>NUCLEOTIDE SEQUENCE</scope>
    <source>
        <strain evidence="1">AVDCRST_MAG04</strain>
    </source>
</reference>
<keyword evidence="1" id="KW-0378">Hydrolase</keyword>
<organism evidence="1">
    <name type="scientific">uncultured Acetobacteraceae bacterium</name>
    <dbReference type="NCBI Taxonomy" id="169975"/>
    <lineage>
        <taxon>Bacteria</taxon>
        <taxon>Pseudomonadati</taxon>
        <taxon>Pseudomonadota</taxon>
        <taxon>Alphaproteobacteria</taxon>
        <taxon>Acetobacterales</taxon>
        <taxon>Acetobacteraceae</taxon>
        <taxon>environmental samples</taxon>
    </lineage>
</organism>
<dbReference type="InterPro" id="IPR011049">
    <property type="entry name" value="Serralysin-like_metalloprot_C"/>
</dbReference>
<dbReference type="InterPro" id="IPR001343">
    <property type="entry name" value="Hemolysn_Ca-bd"/>
</dbReference>
<dbReference type="PRINTS" id="PR00313">
    <property type="entry name" value="CABNDNGRPT"/>
</dbReference>
<dbReference type="SUPFAM" id="SSF51120">
    <property type="entry name" value="beta-Roll"/>
    <property type="match status" value="1"/>
</dbReference>
<accession>A0A6J4H5V8</accession>
<dbReference type="EMBL" id="CADCTL010000017">
    <property type="protein sequence ID" value="CAA9213915.1"/>
    <property type="molecule type" value="Genomic_DNA"/>
</dbReference>
<dbReference type="PROSITE" id="PS00330">
    <property type="entry name" value="HEMOLYSIN_CALCIUM"/>
    <property type="match status" value="1"/>
</dbReference>
<dbReference type="EC" id="3.1.3.1" evidence="1"/>
<protein>
    <submittedName>
        <fullName evidence="1">Alkaline phosphatase</fullName>
        <ecNumber evidence="1">3.1.3.1</ecNumber>
    </submittedName>
</protein>
<dbReference type="GO" id="GO:0005509">
    <property type="term" value="F:calcium ion binding"/>
    <property type="evidence" value="ECO:0007669"/>
    <property type="project" value="InterPro"/>
</dbReference>